<dbReference type="Pfam" id="PF12776">
    <property type="entry name" value="Myb_DNA-bind_3"/>
    <property type="match status" value="1"/>
</dbReference>
<feature type="compositionally biased region" description="Basic and acidic residues" evidence="1">
    <location>
        <begin position="174"/>
        <end position="183"/>
    </location>
</feature>
<dbReference type="PANTHER" id="PTHR47072:SF4">
    <property type="entry name" value="MYB_SANT-LIKE DOMAIN-CONTAINING PROTEIN"/>
    <property type="match status" value="1"/>
</dbReference>
<proteinExistence type="predicted"/>
<gene>
    <name evidence="3" type="ORF">H310_03701</name>
</gene>
<reference evidence="3" key="1">
    <citation type="submission" date="2013-12" db="EMBL/GenBank/DDBJ databases">
        <title>The Genome Sequence of Aphanomyces invadans NJM9701.</title>
        <authorList>
            <consortium name="The Broad Institute Genomics Platform"/>
            <person name="Russ C."/>
            <person name="Tyler B."/>
            <person name="van West P."/>
            <person name="Dieguez-Uribeondo J."/>
            <person name="Young S.K."/>
            <person name="Zeng Q."/>
            <person name="Gargeya S."/>
            <person name="Fitzgerald M."/>
            <person name="Abouelleil A."/>
            <person name="Alvarado L."/>
            <person name="Chapman S.B."/>
            <person name="Gainer-Dewar J."/>
            <person name="Goldberg J."/>
            <person name="Griggs A."/>
            <person name="Gujja S."/>
            <person name="Hansen M."/>
            <person name="Howarth C."/>
            <person name="Imamovic A."/>
            <person name="Ireland A."/>
            <person name="Larimer J."/>
            <person name="McCowan C."/>
            <person name="Murphy C."/>
            <person name="Pearson M."/>
            <person name="Poon T.W."/>
            <person name="Priest M."/>
            <person name="Roberts A."/>
            <person name="Saif S."/>
            <person name="Shea T."/>
            <person name="Sykes S."/>
            <person name="Wortman J."/>
            <person name="Nusbaum C."/>
            <person name="Birren B."/>
        </authorList>
    </citation>
    <scope>NUCLEOTIDE SEQUENCE [LARGE SCALE GENOMIC DNA]</scope>
    <source>
        <strain evidence="3">NJM9701</strain>
    </source>
</reference>
<accession>A0A024UKG0</accession>
<feature type="region of interest" description="Disordered" evidence="1">
    <location>
        <begin position="140"/>
        <end position="201"/>
    </location>
</feature>
<dbReference type="InterPro" id="IPR024752">
    <property type="entry name" value="Myb/SANT-like_dom"/>
</dbReference>
<dbReference type="STRING" id="157072.A0A024UKG0"/>
<evidence type="ECO:0000313" key="3">
    <source>
        <dbReference type="EMBL" id="ETW06108.1"/>
    </source>
</evidence>
<protein>
    <recommendedName>
        <fullName evidence="2">Myb/SANT-like domain-containing protein</fullName>
    </recommendedName>
</protein>
<name>A0A024UKG0_9STRA</name>
<dbReference type="EMBL" id="KI913956">
    <property type="protein sequence ID" value="ETW06108.1"/>
    <property type="molecule type" value="Genomic_DNA"/>
</dbReference>
<evidence type="ECO:0000259" key="2">
    <source>
        <dbReference type="Pfam" id="PF12776"/>
    </source>
</evidence>
<dbReference type="AlphaFoldDB" id="A0A024UKG0"/>
<dbReference type="GeneID" id="20080751"/>
<dbReference type="VEuPathDB" id="FungiDB:H310_03701"/>
<dbReference type="PANTHER" id="PTHR47072">
    <property type="match status" value="1"/>
</dbReference>
<organism evidence="3">
    <name type="scientific">Aphanomyces invadans</name>
    <dbReference type="NCBI Taxonomy" id="157072"/>
    <lineage>
        <taxon>Eukaryota</taxon>
        <taxon>Sar</taxon>
        <taxon>Stramenopiles</taxon>
        <taxon>Oomycota</taxon>
        <taxon>Saprolegniomycetes</taxon>
        <taxon>Saprolegniales</taxon>
        <taxon>Verrucalvaceae</taxon>
        <taxon>Aphanomyces</taxon>
    </lineage>
</organism>
<feature type="domain" description="Myb/SANT-like" evidence="2">
    <location>
        <begin position="10"/>
        <end position="103"/>
    </location>
</feature>
<dbReference type="OrthoDB" id="118608at2759"/>
<evidence type="ECO:0000256" key="1">
    <source>
        <dbReference type="SAM" id="MobiDB-lite"/>
    </source>
</evidence>
<dbReference type="RefSeq" id="XP_008865885.1">
    <property type="nucleotide sequence ID" value="XM_008867663.1"/>
</dbReference>
<feature type="compositionally biased region" description="Polar residues" evidence="1">
    <location>
        <begin position="153"/>
        <end position="164"/>
    </location>
</feature>
<sequence>MASKDSTRASWTLDRDEFIVTALQAQVDKCKRSDSGYKKEAWVEVTVAFNERFGTSYHSLKVKSRLDCLKREYKDVLYLLDNSGFGWNEDLGLPTAPDDVWAAVLKASPSCKKFRFTPFPLYENLAILLDGAYMDGQFSSMPPGSIEQRDNSGNETASSHSAVVQATGGIGRRTRVDMSKDYENSDISTNDACPPPKNLKQ</sequence>